<dbReference type="AlphaFoldDB" id="A0A9W6Z3J0"/>
<comment type="caution">
    <text evidence="2">The sequence shown here is derived from an EMBL/GenBank/DDBJ whole genome shotgun (WGS) entry which is preliminary data.</text>
</comment>
<evidence type="ECO:0000256" key="1">
    <source>
        <dbReference type="SAM" id="MobiDB-lite"/>
    </source>
</evidence>
<feature type="region of interest" description="Disordered" evidence="1">
    <location>
        <begin position="100"/>
        <end position="130"/>
    </location>
</feature>
<proteinExistence type="predicted"/>
<reference evidence="2" key="1">
    <citation type="submission" date="2023-04" db="EMBL/GenBank/DDBJ databases">
        <title>Ambrosiozyma monospora NBRC 1965.</title>
        <authorList>
            <person name="Ichikawa N."/>
            <person name="Sato H."/>
            <person name="Tonouchi N."/>
        </authorList>
    </citation>
    <scope>NUCLEOTIDE SEQUENCE</scope>
    <source>
        <strain evidence="2">NBRC 1965</strain>
    </source>
</reference>
<dbReference type="Proteomes" id="UP001165063">
    <property type="component" value="Unassembled WGS sequence"/>
</dbReference>
<keyword evidence="3" id="KW-1185">Reference proteome</keyword>
<sequence length="130" mass="14922">MEWICNSEMDQNGSELLITFICEVSKTDEGDLGVCMLKAVMTKMATSCSNTSRTGREGEHSRYKYLDRRIQPMSVVLTNTKFIVSWQMSIKPPQHVPKFKFKSQSQSRFTNHQSQSQSQTQTQLSRAIYS</sequence>
<evidence type="ECO:0000313" key="3">
    <source>
        <dbReference type="Proteomes" id="UP001165063"/>
    </source>
</evidence>
<evidence type="ECO:0000313" key="2">
    <source>
        <dbReference type="EMBL" id="GMG55417.1"/>
    </source>
</evidence>
<gene>
    <name evidence="2" type="ORF">Amon01_000755200</name>
</gene>
<accession>A0A9W6Z3J0</accession>
<feature type="compositionally biased region" description="Polar residues" evidence="1">
    <location>
        <begin position="102"/>
        <end position="112"/>
    </location>
</feature>
<name>A0A9W6Z3J0_AMBMO</name>
<dbReference type="EMBL" id="BSXU01005666">
    <property type="protein sequence ID" value="GMG55417.1"/>
    <property type="molecule type" value="Genomic_DNA"/>
</dbReference>
<protein>
    <submittedName>
        <fullName evidence="2">Unnamed protein product</fullName>
    </submittedName>
</protein>
<feature type="compositionally biased region" description="Low complexity" evidence="1">
    <location>
        <begin position="113"/>
        <end position="123"/>
    </location>
</feature>
<organism evidence="2 3">
    <name type="scientific">Ambrosiozyma monospora</name>
    <name type="common">Yeast</name>
    <name type="synonym">Endomycopsis monosporus</name>
    <dbReference type="NCBI Taxonomy" id="43982"/>
    <lineage>
        <taxon>Eukaryota</taxon>
        <taxon>Fungi</taxon>
        <taxon>Dikarya</taxon>
        <taxon>Ascomycota</taxon>
        <taxon>Saccharomycotina</taxon>
        <taxon>Pichiomycetes</taxon>
        <taxon>Pichiales</taxon>
        <taxon>Pichiaceae</taxon>
        <taxon>Ambrosiozyma</taxon>
    </lineage>
</organism>